<dbReference type="HOGENOM" id="CLU_410987_0_0_3"/>
<dbReference type="Pfam" id="PF13181">
    <property type="entry name" value="TPR_8"/>
    <property type="match status" value="2"/>
</dbReference>
<dbReference type="Proteomes" id="UP000010473">
    <property type="component" value="Chromosome"/>
</dbReference>
<feature type="repeat" description="TPR" evidence="3">
    <location>
        <begin position="579"/>
        <end position="612"/>
    </location>
</feature>
<protein>
    <submittedName>
        <fullName evidence="5">Tetratricopeptide TPR_1 repeat-containing protein</fullName>
    </submittedName>
</protein>
<feature type="repeat" description="TPR" evidence="3">
    <location>
        <begin position="265"/>
        <end position="298"/>
    </location>
</feature>
<feature type="region of interest" description="Disordered" evidence="4">
    <location>
        <begin position="427"/>
        <end position="456"/>
    </location>
</feature>
<feature type="compositionally biased region" description="Basic and acidic residues" evidence="4">
    <location>
        <begin position="443"/>
        <end position="456"/>
    </location>
</feature>
<dbReference type="STRING" id="111780.Sta7437_4023"/>
<dbReference type="InterPro" id="IPR037919">
    <property type="entry name" value="OGT"/>
</dbReference>
<evidence type="ECO:0000256" key="4">
    <source>
        <dbReference type="SAM" id="MobiDB-lite"/>
    </source>
</evidence>
<sequence>MFKLLKTFLEPQVNSKLSPKSEEKLLAQPDHNFESQLKQADDFHQQGKLKEAITLYRQAIEQTSHLAVKYPKSSINLQQNNNLALAYEQLAAAYKQRGEIEQAANYYRQAIVFKSLTWQQSKQSHQSNSELVINKLLKKDNLLKSAFAFQPLSAETKQKLLNLNSRLAENNSYHSLFSGVDNQINSQQTITIKWEAAQVYLQQALDFCDRHNWHQAAIACQQATQLCPNLAEAYKIWGNALQRMGKTAEAMDCYAKAVEIQPDLAEVYAKVASLYAGQQKWHQAIEYYQKAIIIKPTFAEAYQNLAQISQQLNQPEKAQLFHSKFLELEALNHQTQTNVQSSLPSSNLLPSQSVVTYQEIAKNLEKQSNWQEAARYYRKALELNLSQPVANSTNNSPSTPQLARLKQVQQLLHQSSDEVPNQTTLLTSVSETSANTASPVREASSRTRDTQSRTKQLDKAIERYQKQAQLKPDSAKIQLDLGNLYAKQHQWHIAINCYHKALKINYQSAEAYWYLADALEKIGKTSEALQRRYQALSLKTDLAPASEHVYLGKLLQKQGKLDQAVICYRQAIGLKPQFIPAYYRLGQILSLEGEKQEAIACYRQAIKYDPHNAELYFLLGQELAEEKQWHQAVQAYRRVLELKPTYPQASYRLNYALSEKLKLDLQKR</sequence>
<dbReference type="InterPro" id="IPR019734">
    <property type="entry name" value="TPR_rpt"/>
</dbReference>
<feature type="repeat" description="TPR" evidence="3">
    <location>
        <begin position="231"/>
        <end position="264"/>
    </location>
</feature>
<dbReference type="PROSITE" id="PS50005">
    <property type="entry name" value="TPR"/>
    <property type="match status" value="8"/>
</dbReference>
<evidence type="ECO:0000313" key="6">
    <source>
        <dbReference type="Proteomes" id="UP000010473"/>
    </source>
</evidence>
<evidence type="ECO:0000313" key="5">
    <source>
        <dbReference type="EMBL" id="AFZ37501.1"/>
    </source>
</evidence>
<reference evidence="6" key="1">
    <citation type="journal article" date="2013" name="Proc. Natl. Acad. Sci. U.S.A.">
        <title>Improving the coverage of the cyanobacterial phylum using diversity-driven genome sequencing.</title>
        <authorList>
            <person name="Shih P.M."/>
            <person name="Wu D."/>
            <person name="Latifi A."/>
            <person name="Axen S.D."/>
            <person name="Fewer D.P."/>
            <person name="Talla E."/>
            <person name="Calteau A."/>
            <person name="Cai F."/>
            <person name="Tandeau de Marsac N."/>
            <person name="Rippka R."/>
            <person name="Herdman M."/>
            <person name="Sivonen K."/>
            <person name="Coursin T."/>
            <person name="Laurent T."/>
            <person name="Goodwin L."/>
            <person name="Nolan M."/>
            <person name="Davenport K.W."/>
            <person name="Han C.S."/>
            <person name="Rubin E.M."/>
            <person name="Eisen J.A."/>
            <person name="Woyke T."/>
            <person name="Gugger M."/>
            <person name="Kerfeld C.A."/>
        </authorList>
    </citation>
    <scope>NUCLEOTIDE SEQUENCE [LARGE SCALE GENOMIC DNA]</scope>
    <source>
        <strain evidence="6">ATCC 29371 / PCC 7437</strain>
    </source>
</reference>
<dbReference type="Pfam" id="PF00515">
    <property type="entry name" value="TPR_1"/>
    <property type="match status" value="1"/>
</dbReference>
<dbReference type="PANTHER" id="PTHR44366">
    <property type="entry name" value="UDP-N-ACETYLGLUCOSAMINE--PEPTIDE N-ACETYLGLUCOSAMINYLTRANSFERASE 110 KDA SUBUNIT"/>
    <property type="match status" value="1"/>
</dbReference>
<dbReference type="SMART" id="SM00028">
    <property type="entry name" value="TPR"/>
    <property type="match status" value="12"/>
</dbReference>
<feature type="repeat" description="TPR" evidence="3">
    <location>
        <begin position="613"/>
        <end position="646"/>
    </location>
</feature>
<feature type="compositionally biased region" description="Polar residues" evidence="4">
    <location>
        <begin position="427"/>
        <end position="438"/>
    </location>
</feature>
<dbReference type="GO" id="GO:0006493">
    <property type="term" value="P:protein O-linked glycosylation"/>
    <property type="evidence" value="ECO:0007669"/>
    <property type="project" value="InterPro"/>
</dbReference>
<keyword evidence="2 3" id="KW-0802">TPR repeat</keyword>
<evidence type="ECO:0000256" key="3">
    <source>
        <dbReference type="PROSITE-ProRule" id="PRU00339"/>
    </source>
</evidence>
<dbReference type="Pfam" id="PF07719">
    <property type="entry name" value="TPR_2"/>
    <property type="match status" value="1"/>
</dbReference>
<feature type="repeat" description="TPR" evidence="3">
    <location>
        <begin position="354"/>
        <end position="387"/>
    </location>
</feature>
<dbReference type="PANTHER" id="PTHR44366:SF1">
    <property type="entry name" value="UDP-N-ACETYLGLUCOSAMINE--PEPTIDE N-ACETYLGLUCOSAMINYLTRANSFERASE 110 KDA SUBUNIT"/>
    <property type="match status" value="1"/>
</dbReference>
<feature type="repeat" description="TPR" evidence="3">
    <location>
        <begin position="475"/>
        <end position="508"/>
    </location>
</feature>
<dbReference type="EMBL" id="CP003653">
    <property type="protein sequence ID" value="AFZ37501.1"/>
    <property type="molecule type" value="Genomic_DNA"/>
</dbReference>
<feature type="repeat" description="TPR" evidence="3">
    <location>
        <begin position="84"/>
        <end position="117"/>
    </location>
</feature>
<dbReference type="PROSITE" id="PS50293">
    <property type="entry name" value="TPR_REGION"/>
    <property type="match status" value="3"/>
</dbReference>
<dbReference type="Pfam" id="PF13374">
    <property type="entry name" value="TPR_10"/>
    <property type="match status" value="1"/>
</dbReference>
<dbReference type="AlphaFoldDB" id="K9XZF1"/>
<proteinExistence type="predicted"/>
<accession>K9XZF1</accession>
<feature type="repeat" description="TPR" evidence="3">
    <location>
        <begin position="545"/>
        <end position="578"/>
    </location>
</feature>
<dbReference type="SUPFAM" id="SSF48452">
    <property type="entry name" value="TPR-like"/>
    <property type="match status" value="2"/>
</dbReference>
<dbReference type="KEGG" id="scs:Sta7437_4023"/>
<dbReference type="Pfam" id="PF13432">
    <property type="entry name" value="TPR_16"/>
    <property type="match status" value="1"/>
</dbReference>
<evidence type="ECO:0000256" key="1">
    <source>
        <dbReference type="ARBA" id="ARBA00022737"/>
    </source>
</evidence>
<dbReference type="InterPro" id="IPR013105">
    <property type="entry name" value="TPR_2"/>
</dbReference>
<evidence type="ECO:0000256" key="2">
    <source>
        <dbReference type="ARBA" id="ARBA00022803"/>
    </source>
</evidence>
<dbReference type="InterPro" id="IPR011990">
    <property type="entry name" value="TPR-like_helical_dom_sf"/>
</dbReference>
<dbReference type="RefSeq" id="WP_015195159.1">
    <property type="nucleotide sequence ID" value="NC_019748.1"/>
</dbReference>
<name>K9XZF1_STAC7</name>
<keyword evidence="6" id="KW-1185">Reference proteome</keyword>
<dbReference type="Gene3D" id="1.25.40.10">
    <property type="entry name" value="Tetratricopeptide repeat domain"/>
    <property type="match status" value="5"/>
</dbReference>
<dbReference type="GO" id="GO:0097363">
    <property type="term" value="F:protein O-acetylglucosaminyltransferase activity"/>
    <property type="evidence" value="ECO:0007669"/>
    <property type="project" value="TreeGrafter"/>
</dbReference>
<dbReference type="OrthoDB" id="416673at2"/>
<dbReference type="Pfam" id="PF13431">
    <property type="entry name" value="TPR_17"/>
    <property type="match status" value="1"/>
</dbReference>
<organism evidence="5 6">
    <name type="scientific">Stanieria cyanosphaera (strain ATCC 29371 / PCC 7437)</name>
    <dbReference type="NCBI Taxonomy" id="111780"/>
    <lineage>
        <taxon>Bacteria</taxon>
        <taxon>Bacillati</taxon>
        <taxon>Cyanobacteriota</taxon>
        <taxon>Cyanophyceae</taxon>
        <taxon>Pleurocapsales</taxon>
        <taxon>Dermocarpellaceae</taxon>
        <taxon>Stanieria</taxon>
    </lineage>
</organism>
<gene>
    <name evidence="5" type="ordered locus">Sta7437_4023</name>
</gene>
<dbReference type="eggNOG" id="COG0457">
    <property type="taxonomic scope" value="Bacteria"/>
</dbReference>
<keyword evidence="1" id="KW-0677">Repeat</keyword>